<feature type="compositionally biased region" description="Low complexity" evidence="1">
    <location>
        <begin position="226"/>
        <end position="237"/>
    </location>
</feature>
<dbReference type="Proteomes" id="UP000443090">
    <property type="component" value="Unassembled WGS sequence"/>
</dbReference>
<feature type="domain" description="Nitrogen regulatory protein areA GATA-like" evidence="2">
    <location>
        <begin position="30"/>
        <end position="58"/>
    </location>
</feature>
<dbReference type="Pfam" id="PF08550">
    <property type="entry name" value="GATA_AreA"/>
    <property type="match status" value="1"/>
</dbReference>
<organism evidence="3 4">
    <name type="scientific">Lachnellula occidentalis</name>
    <dbReference type="NCBI Taxonomy" id="215460"/>
    <lineage>
        <taxon>Eukaryota</taxon>
        <taxon>Fungi</taxon>
        <taxon>Dikarya</taxon>
        <taxon>Ascomycota</taxon>
        <taxon>Pezizomycotina</taxon>
        <taxon>Leotiomycetes</taxon>
        <taxon>Helotiales</taxon>
        <taxon>Lachnaceae</taxon>
        <taxon>Lachnellula</taxon>
    </lineage>
</organism>
<evidence type="ECO:0000259" key="2">
    <source>
        <dbReference type="Pfam" id="PF08550"/>
    </source>
</evidence>
<feature type="compositionally biased region" description="Basic and acidic residues" evidence="1">
    <location>
        <begin position="433"/>
        <end position="443"/>
    </location>
</feature>
<feature type="compositionally biased region" description="Polar residues" evidence="1">
    <location>
        <begin position="173"/>
        <end position="182"/>
    </location>
</feature>
<feature type="compositionally biased region" description="Low complexity" evidence="1">
    <location>
        <begin position="416"/>
        <end position="428"/>
    </location>
</feature>
<keyword evidence="4" id="KW-1185">Reference proteome</keyword>
<evidence type="ECO:0000313" key="4">
    <source>
        <dbReference type="Proteomes" id="UP000443090"/>
    </source>
</evidence>
<feature type="compositionally biased region" description="Basic and acidic residues" evidence="1">
    <location>
        <begin position="162"/>
        <end position="171"/>
    </location>
</feature>
<feature type="region of interest" description="Disordered" evidence="1">
    <location>
        <begin position="93"/>
        <end position="516"/>
    </location>
</feature>
<feature type="compositionally biased region" description="Low complexity" evidence="1">
    <location>
        <begin position="117"/>
        <end position="129"/>
    </location>
</feature>
<dbReference type="OrthoDB" id="5424234at2759"/>
<feature type="compositionally biased region" description="Low complexity" evidence="1">
    <location>
        <begin position="278"/>
        <end position="288"/>
    </location>
</feature>
<accession>A0A8H8S7J1</accession>
<dbReference type="InterPro" id="IPR013860">
    <property type="entry name" value="AreA_GATA"/>
</dbReference>
<evidence type="ECO:0000256" key="1">
    <source>
        <dbReference type="SAM" id="MobiDB-lite"/>
    </source>
</evidence>
<evidence type="ECO:0000313" key="3">
    <source>
        <dbReference type="EMBL" id="TVY48558.1"/>
    </source>
</evidence>
<reference evidence="3 4" key="1">
    <citation type="submission" date="2018-05" db="EMBL/GenBank/DDBJ databases">
        <title>Genome sequencing and assembly of the regulated plant pathogen Lachnellula willkommii and related sister species for the development of diagnostic species identification markers.</title>
        <authorList>
            <person name="Giroux E."/>
            <person name="Bilodeau G."/>
        </authorList>
    </citation>
    <scope>NUCLEOTIDE SEQUENCE [LARGE SCALE GENOMIC DNA]</scope>
    <source>
        <strain evidence="3 4">CBS 160.35</strain>
    </source>
</reference>
<dbReference type="AlphaFoldDB" id="A0A8H8S7J1"/>
<comment type="caution">
    <text evidence="3">The sequence shown here is derived from an EMBL/GenBank/DDBJ whole genome shotgun (WGS) entry which is preliminary data.</text>
</comment>
<proteinExistence type="predicted"/>
<sequence>MSFVKNAPGIEGSIESVDINPLDPADIARLWKVYTTTKRRLLDPTAERLENYWWRIWGSRKRELKGAMVARLFAQISDGHTFVPLGGPPNVDAIAPPLESNNRFRSGAASATALHQPSHSSPNTTSSSSIIPRASTALPHPILKKTRGPSTSGPRPTARFVSPHESERETEPDSPTSTNSHVVVQPPSPDPESIRNGRKSSVPPGPKKTTGFVASSAAKKKRPVVVRRQSSQNSQSSTDSPHPSGSTQTPSQRTPTASEQAQARSKHTVPSKFQENFSPSSRSSASSSTQKHRAASKDRTASKASDSKRNLAHKTSVEKGLRSRRQEAAEAGPSDRLRLVEDQQDTVEDLTSGELEQHEMQRALLEQANASTEKPLQSPSKDRAQLQQKPLKSRSDNDRSGDTGGLRMLPHNSKLTTSAAPTLTTATANGQLDLKDPTVEKSGRNFVSTSSPSIDKGKGRDSDDTGAFTKRAVQPVAQAEFEPTGPLSRSKSQLTLLLEKDRSRGSGDPTSNGKKT</sequence>
<feature type="compositionally biased region" description="Polar residues" evidence="1">
    <location>
        <begin position="368"/>
        <end position="390"/>
    </location>
</feature>
<name>A0A8H8S7J1_9HELO</name>
<dbReference type="EMBL" id="QGMI01000043">
    <property type="protein sequence ID" value="TVY48558.1"/>
    <property type="molecule type" value="Genomic_DNA"/>
</dbReference>
<protein>
    <recommendedName>
        <fullName evidence="2">Nitrogen regulatory protein areA GATA-like domain-containing protein</fullName>
    </recommendedName>
</protein>
<gene>
    <name evidence="3" type="ORF">LOCC1_G000878</name>
</gene>
<feature type="compositionally biased region" description="Polar residues" evidence="1">
    <location>
        <begin position="238"/>
        <end position="263"/>
    </location>
</feature>
<feature type="compositionally biased region" description="Basic and acidic residues" evidence="1">
    <location>
        <begin position="295"/>
        <end position="341"/>
    </location>
</feature>